<dbReference type="EMBL" id="LT594323">
    <property type="protein sequence ID" value="SBT52639.1"/>
    <property type="molecule type" value="Genomic_DNA"/>
</dbReference>
<dbReference type="STRING" id="261654.GA0070611_5720"/>
<dbReference type="OrthoDB" id="3533713at2"/>
<dbReference type="Proteomes" id="UP000199385">
    <property type="component" value="Chromosome I"/>
</dbReference>
<dbReference type="InterPro" id="IPR028228">
    <property type="entry name" value="Imm53"/>
</dbReference>
<accession>A0A1A9A8V2</accession>
<dbReference type="RefSeq" id="WP_091671219.1">
    <property type="nucleotide sequence ID" value="NZ_LT594323.1"/>
</dbReference>
<dbReference type="Pfam" id="PF15580">
    <property type="entry name" value="Imm53"/>
    <property type="match status" value="1"/>
</dbReference>
<protein>
    <submittedName>
        <fullName evidence="1">Immunity protein 53</fullName>
    </submittedName>
</protein>
<gene>
    <name evidence="1" type="ORF">GA0070611_5720</name>
</gene>
<sequence length="102" mass="11474">MDFLQHWYLSNCDGDWEHEFGVRIETLDNPGWTVEVDLVDTRLEGRLLSRTKLEPGAGRWVWVESDGRHFSSSCDPLSLQVALQRFRAFAELPAAEAGPGAG</sequence>
<proteinExistence type="predicted"/>
<dbReference type="PATRIC" id="fig|261654.4.peg.5793"/>
<evidence type="ECO:0000313" key="2">
    <source>
        <dbReference type="Proteomes" id="UP000199385"/>
    </source>
</evidence>
<organism evidence="1 2">
    <name type="scientific">Micromonospora auratinigra</name>
    <dbReference type="NCBI Taxonomy" id="261654"/>
    <lineage>
        <taxon>Bacteria</taxon>
        <taxon>Bacillati</taxon>
        <taxon>Actinomycetota</taxon>
        <taxon>Actinomycetes</taxon>
        <taxon>Micromonosporales</taxon>
        <taxon>Micromonosporaceae</taxon>
        <taxon>Micromonospora</taxon>
    </lineage>
</organism>
<reference evidence="2" key="1">
    <citation type="submission" date="2016-06" db="EMBL/GenBank/DDBJ databases">
        <authorList>
            <person name="Varghese N."/>
            <person name="Submissions Spin"/>
        </authorList>
    </citation>
    <scope>NUCLEOTIDE SEQUENCE [LARGE SCALE GENOMIC DNA]</scope>
    <source>
        <strain evidence="2">DSM 44815</strain>
    </source>
</reference>
<dbReference type="AlphaFoldDB" id="A0A1A9A8V2"/>
<keyword evidence="2" id="KW-1185">Reference proteome</keyword>
<name>A0A1A9A8V2_9ACTN</name>
<evidence type="ECO:0000313" key="1">
    <source>
        <dbReference type="EMBL" id="SBT52639.1"/>
    </source>
</evidence>